<dbReference type="EC" id="3.1.3.8" evidence="2"/>
<dbReference type="CDD" id="cd07061">
    <property type="entry name" value="HP_HAP_like"/>
    <property type="match status" value="1"/>
</dbReference>
<dbReference type="PROSITE" id="PS00778">
    <property type="entry name" value="HIS_ACID_PHOSPHAT_2"/>
    <property type="match status" value="1"/>
</dbReference>
<dbReference type="Proteomes" id="UP001456524">
    <property type="component" value="Unassembled WGS sequence"/>
</dbReference>
<organism evidence="5 6">
    <name type="scientific">Phyllosticta citrichinensis</name>
    <dbReference type="NCBI Taxonomy" id="1130410"/>
    <lineage>
        <taxon>Eukaryota</taxon>
        <taxon>Fungi</taxon>
        <taxon>Dikarya</taxon>
        <taxon>Ascomycota</taxon>
        <taxon>Pezizomycotina</taxon>
        <taxon>Dothideomycetes</taxon>
        <taxon>Dothideomycetes incertae sedis</taxon>
        <taxon>Botryosphaeriales</taxon>
        <taxon>Phyllostictaceae</taxon>
        <taxon>Phyllosticta</taxon>
    </lineage>
</organism>
<evidence type="ECO:0000256" key="1">
    <source>
        <dbReference type="ARBA" id="ARBA00005375"/>
    </source>
</evidence>
<dbReference type="EMBL" id="JBBWUH010000005">
    <property type="protein sequence ID" value="KAK8166332.1"/>
    <property type="molecule type" value="Genomic_DNA"/>
</dbReference>
<evidence type="ECO:0000256" key="3">
    <source>
        <dbReference type="ARBA" id="ARBA00022801"/>
    </source>
</evidence>
<dbReference type="InterPro" id="IPR029033">
    <property type="entry name" value="His_PPase_superfam"/>
</dbReference>
<dbReference type="Gene3D" id="3.40.50.1240">
    <property type="entry name" value="Phosphoglycerate mutase-like"/>
    <property type="match status" value="2"/>
</dbReference>
<evidence type="ECO:0000256" key="2">
    <source>
        <dbReference type="ARBA" id="ARBA00012632"/>
    </source>
</evidence>
<dbReference type="SUPFAM" id="SSF53254">
    <property type="entry name" value="Phosphoglycerate mutase-like"/>
    <property type="match status" value="1"/>
</dbReference>
<evidence type="ECO:0000313" key="5">
    <source>
        <dbReference type="EMBL" id="KAK8166332.1"/>
    </source>
</evidence>
<reference evidence="5 6" key="1">
    <citation type="journal article" date="2022" name="G3 (Bethesda)">
        <title>Enemy or ally: a genomic approach to elucidate the lifestyle of Phyllosticta citrichinaensis.</title>
        <authorList>
            <person name="Buijs V.A."/>
            <person name="Groenewald J.Z."/>
            <person name="Haridas S."/>
            <person name="LaButti K.M."/>
            <person name="Lipzen A."/>
            <person name="Martin F.M."/>
            <person name="Barry K."/>
            <person name="Grigoriev I.V."/>
            <person name="Crous P.W."/>
            <person name="Seidl M.F."/>
        </authorList>
    </citation>
    <scope>NUCLEOTIDE SEQUENCE [LARGE SCALE GENOMIC DNA]</scope>
    <source>
        <strain evidence="5 6">CBS 129764</strain>
    </source>
</reference>
<feature type="chain" id="PRO_5047246807" description="3-phytase" evidence="4">
    <location>
        <begin position="19"/>
        <end position="482"/>
    </location>
</feature>
<evidence type="ECO:0000313" key="6">
    <source>
        <dbReference type="Proteomes" id="UP001456524"/>
    </source>
</evidence>
<sequence>MLTRSALIAAAVGFYADAANVATPFSTEVPQQYFQTSPELFAGLTKTGDAPFLAQTNIAPFSGVSYTPVQPIETQIPIAENTEDSNIFQLMGQLSHYFPNPDGFGIENRTGTSNATGDLAFLNDYKYRLGYEILVPLGHQELFDSGVLHYYQYGHLYPNNGSKILVRSTTEDRMTQSAEYFLAGFFGLGWTQNATLELLIEEDSYNSRYENCPNSNLEISGWDWTVDDTYAAQTLCAYETVGLGFSHFCGLFTYDEWVGYEYSIDINFAGNNAFQSPTGRAVGIPWVVELLARLNHHLIDTPTAQINVTLDNNTATFPLDQALNLDFSHDTDIMSFLTAFGFTQFAPLLPATHYTANRSLIVSHIAPFAARLDIEIIDAPHPVLPRRPSNPSSSSASFYNTTGAPTKYIHFILNQRTLPLHRSFAACEYRDDGWCELETWMRTRKSKLEEAQYEWSCFGDYPATPYGTVWNGVPVSNATSKT</sequence>
<feature type="signal peptide" evidence="4">
    <location>
        <begin position="1"/>
        <end position="18"/>
    </location>
</feature>
<dbReference type="Pfam" id="PF00328">
    <property type="entry name" value="His_Phos_2"/>
    <property type="match status" value="2"/>
</dbReference>
<evidence type="ECO:0000256" key="4">
    <source>
        <dbReference type="SAM" id="SignalP"/>
    </source>
</evidence>
<proteinExistence type="inferred from homology"/>
<comment type="caution">
    <text evidence="5">The sequence shown here is derived from an EMBL/GenBank/DDBJ whole genome shotgun (WGS) entry which is preliminary data.</text>
</comment>
<dbReference type="PANTHER" id="PTHR20963">
    <property type="entry name" value="MULTIPLE INOSITOL POLYPHOSPHATE PHOSPHATASE-RELATED"/>
    <property type="match status" value="1"/>
</dbReference>
<dbReference type="InterPro" id="IPR000560">
    <property type="entry name" value="His_Pase_clade-2"/>
</dbReference>
<accession>A0ABR1XTB5</accession>
<gene>
    <name evidence="5" type="ORF">IWX90DRAFT_465893</name>
</gene>
<protein>
    <recommendedName>
        <fullName evidence="2">3-phytase</fullName>
        <ecNumber evidence="2">3.1.3.8</ecNumber>
    </recommendedName>
</protein>
<comment type="similarity">
    <text evidence="1">Belongs to the histidine acid phosphatase family.</text>
</comment>
<keyword evidence="3" id="KW-0378">Hydrolase</keyword>
<name>A0ABR1XTB5_9PEZI</name>
<dbReference type="PANTHER" id="PTHR20963:SF43">
    <property type="entry name" value="PUTATIVE (AFU_ORTHOLOGUE AFUA_7G01240)-RELATED"/>
    <property type="match status" value="1"/>
</dbReference>
<keyword evidence="6" id="KW-1185">Reference proteome</keyword>
<dbReference type="InterPro" id="IPR033379">
    <property type="entry name" value="Acid_Pase_AS"/>
</dbReference>
<keyword evidence="4" id="KW-0732">Signal</keyword>